<keyword evidence="3" id="KW-1185">Reference proteome</keyword>
<name>A0A2U2MYC1_9GAMM</name>
<dbReference type="Pfam" id="PF00565">
    <property type="entry name" value="SNase"/>
    <property type="match status" value="1"/>
</dbReference>
<dbReference type="EMBL" id="QFFI01000025">
    <property type="protein sequence ID" value="PWG61880.1"/>
    <property type="molecule type" value="Genomic_DNA"/>
</dbReference>
<comment type="caution">
    <text evidence="2">The sequence shown here is derived from an EMBL/GenBank/DDBJ whole genome shotgun (WGS) entry which is preliminary data.</text>
</comment>
<evidence type="ECO:0000313" key="3">
    <source>
        <dbReference type="Proteomes" id="UP000245474"/>
    </source>
</evidence>
<gene>
    <name evidence="2" type="ORF">DEM34_14200</name>
</gene>
<reference evidence="2 3" key="1">
    <citation type="submission" date="2018-05" db="EMBL/GenBank/DDBJ databases">
        <title>Spiribacter halobius sp. nov., a moderately halophilic bacterium isolated from marine solar saltern.</title>
        <authorList>
            <person name="Zheng W.-S."/>
            <person name="Lu D.-C."/>
            <person name="Du Z.-J."/>
        </authorList>
    </citation>
    <scope>NUCLEOTIDE SEQUENCE [LARGE SCALE GENOMIC DNA]</scope>
    <source>
        <strain evidence="2 3">E85</strain>
    </source>
</reference>
<dbReference type="SUPFAM" id="SSF50199">
    <property type="entry name" value="Staphylococcal nuclease"/>
    <property type="match status" value="1"/>
</dbReference>
<dbReference type="PROSITE" id="PS50830">
    <property type="entry name" value="TNASE_3"/>
    <property type="match status" value="1"/>
</dbReference>
<dbReference type="InterPro" id="IPR016071">
    <property type="entry name" value="Staphylococal_nuclease_OB-fold"/>
</dbReference>
<sequence length="201" mass="22566">MLNARRRGATHPIEGIQYTREVRTRGVPTVPRHRNAAFLCLLALTGGLAADTAGALEYHPQWAEVTGIVDGDTFVLRFPEADEGRQIEYRANLMGVDAPGRGESECEAEHVAAITQRLLAGRRVWIEWDSHDKRTGDGRLLVYVYHPDDRDAELNELYIEQGWGWVPRPYPADRKADYLALEREARAAERGIWGGPCPPPL</sequence>
<protein>
    <recommendedName>
        <fullName evidence="1">TNase-like domain-containing protein</fullName>
    </recommendedName>
</protein>
<organism evidence="2 3">
    <name type="scientific">Sediminicurvatus halobius</name>
    <dbReference type="NCBI Taxonomy" id="2182432"/>
    <lineage>
        <taxon>Bacteria</taxon>
        <taxon>Pseudomonadati</taxon>
        <taxon>Pseudomonadota</taxon>
        <taxon>Gammaproteobacteria</taxon>
        <taxon>Chromatiales</taxon>
        <taxon>Ectothiorhodospiraceae</taxon>
        <taxon>Sediminicurvatus</taxon>
    </lineage>
</organism>
<dbReference type="Proteomes" id="UP000245474">
    <property type="component" value="Unassembled WGS sequence"/>
</dbReference>
<dbReference type="InterPro" id="IPR035437">
    <property type="entry name" value="SNase_OB-fold_sf"/>
</dbReference>
<evidence type="ECO:0000313" key="2">
    <source>
        <dbReference type="EMBL" id="PWG61880.1"/>
    </source>
</evidence>
<accession>A0A2U2MYC1</accession>
<dbReference type="SMART" id="SM00318">
    <property type="entry name" value="SNc"/>
    <property type="match status" value="1"/>
</dbReference>
<proteinExistence type="predicted"/>
<evidence type="ECO:0000259" key="1">
    <source>
        <dbReference type="PROSITE" id="PS50830"/>
    </source>
</evidence>
<feature type="domain" description="TNase-like" evidence="1">
    <location>
        <begin position="59"/>
        <end position="195"/>
    </location>
</feature>
<dbReference type="Gene3D" id="2.40.50.90">
    <property type="match status" value="1"/>
</dbReference>
<dbReference type="AlphaFoldDB" id="A0A2U2MYC1"/>